<keyword evidence="7 12" id="KW-0653">Protein transport</keyword>
<dbReference type="AlphaFoldDB" id="A0A937HG70"/>
<dbReference type="PRINTS" id="PR01651">
    <property type="entry name" value="SECGEXPORT"/>
</dbReference>
<evidence type="ECO:0000256" key="5">
    <source>
        <dbReference type="ARBA" id="ARBA00022475"/>
    </source>
</evidence>
<comment type="caution">
    <text evidence="12">Lacks conserved residue(s) required for the propagation of feature annotation.</text>
</comment>
<proteinExistence type="inferred from homology"/>
<gene>
    <name evidence="14" type="primary">secG</name>
    <name evidence="14" type="ORF">ISQ19_00070</name>
</gene>
<dbReference type="InterPro" id="IPR004692">
    <property type="entry name" value="SecG"/>
</dbReference>
<dbReference type="GO" id="GO:0015450">
    <property type="term" value="F:protein-transporting ATPase activity"/>
    <property type="evidence" value="ECO:0007669"/>
    <property type="project" value="UniProtKB-UniRule"/>
</dbReference>
<reference evidence="14" key="1">
    <citation type="submission" date="2020-10" db="EMBL/GenBank/DDBJ databases">
        <title>Microbiome of the Black Sea water column analyzed by genome centric metagenomics.</title>
        <authorList>
            <person name="Cabello-Yeves P.J."/>
            <person name="Callieri C."/>
            <person name="Picazo A."/>
            <person name="Mehrshad M."/>
            <person name="Haro-Moreno J.M."/>
            <person name="Roda-Garcia J."/>
            <person name="Dzembekova N."/>
            <person name="Slabakova V."/>
            <person name="Slabakova N."/>
            <person name="Moncheva S."/>
            <person name="Rodriguez-Valera F."/>
        </authorList>
    </citation>
    <scope>NUCLEOTIDE SEQUENCE</scope>
    <source>
        <strain evidence="14">BS307-5m-G5</strain>
    </source>
</reference>
<evidence type="ECO:0000256" key="3">
    <source>
        <dbReference type="ARBA" id="ARBA00017876"/>
    </source>
</evidence>
<dbReference type="GO" id="GO:0043952">
    <property type="term" value="P:protein transport by the Sec complex"/>
    <property type="evidence" value="ECO:0007669"/>
    <property type="project" value="TreeGrafter"/>
</dbReference>
<evidence type="ECO:0000313" key="14">
    <source>
        <dbReference type="EMBL" id="MBL6761072.1"/>
    </source>
</evidence>
<evidence type="ECO:0000256" key="2">
    <source>
        <dbReference type="ARBA" id="ARBA00008445"/>
    </source>
</evidence>
<evidence type="ECO:0000256" key="4">
    <source>
        <dbReference type="ARBA" id="ARBA00022448"/>
    </source>
</evidence>
<dbReference type="GO" id="GO:0009306">
    <property type="term" value="P:protein secretion"/>
    <property type="evidence" value="ECO:0007669"/>
    <property type="project" value="UniProtKB-UniRule"/>
</dbReference>
<keyword evidence="6 12" id="KW-0812">Transmembrane</keyword>
<evidence type="ECO:0000256" key="9">
    <source>
        <dbReference type="ARBA" id="ARBA00023010"/>
    </source>
</evidence>
<feature type="region of interest" description="Disordered" evidence="13">
    <location>
        <begin position="81"/>
        <end position="111"/>
    </location>
</feature>
<keyword evidence="9 12" id="KW-0811">Translocation</keyword>
<keyword evidence="8 12" id="KW-1133">Transmembrane helix</keyword>
<dbReference type="NCBIfam" id="TIGR00810">
    <property type="entry name" value="secG"/>
    <property type="match status" value="1"/>
</dbReference>
<evidence type="ECO:0000313" key="15">
    <source>
        <dbReference type="Proteomes" id="UP000785783"/>
    </source>
</evidence>
<keyword evidence="5 12" id="KW-1003">Cell membrane</keyword>
<sequence>MTTILLVIHLMVAVAMIVLVLLQRSEGGALGIGGGSDGMMSARGLGNAMTQATAILAGVFFLTSIGLTVLGTMENRSSVLDGVIETDGPSSTTPQAPAPVLPDLNDLPTPE</sequence>
<evidence type="ECO:0000256" key="11">
    <source>
        <dbReference type="ARBA" id="ARBA00025182"/>
    </source>
</evidence>
<dbReference type="Proteomes" id="UP000785783">
    <property type="component" value="Unassembled WGS sequence"/>
</dbReference>
<evidence type="ECO:0000256" key="12">
    <source>
        <dbReference type="RuleBase" id="RU365087"/>
    </source>
</evidence>
<keyword evidence="4 12" id="KW-0813">Transport</keyword>
<keyword evidence="10 12" id="KW-0472">Membrane</keyword>
<evidence type="ECO:0000256" key="6">
    <source>
        <dbReference type="ARBA" id="ARBA00022692"/>
    </source>
</evidence>
<comment type="subcellular location">
    <subcellularLocation>
        <location evidence="1 12">Cell membrane</location>
        <topology evidence="1 12">Multi-pass membrane protein</topology>
    </subcellularLocation>
</comment>
<dbReference type="PANTHER" id="PTHR34182">
    <property type="entry name" value="PROTEIN-EXPORT MEMBRANE PROTEIN SECG"/>
    <property type="match status" value="1"/>
</dbReference>
<dbReference type="PANTHER" id="PTHR34182:SF1">
    <property type="entry name" value="PROTEIN-EXPORT MEMBRANE PROTEIN SECG"/>
    <property type="match status" value="1"/>
</dbReference>
<evidence type="ECO:0000256" key="8">
    <source>
        <dbReference type="ARBA" id="ARBA00022989"/>
    </source>
</evidence>
<dbReference type="GO" id="GO:0005886">
    <property type="term" value="C:plasma membrane"/>
    <property type="evidence" value="ECO:0007669"/>
    <property type="project" value="UniProtKB-SubCell"/>
</dbReference>
<evidence type="ECO:0000256" key="7">
    <source>
        <dbReference type="ARBA" id="ARBA00022927"/>
    </source>
</evidence>
<accession>A0A937HG70</accession>
<evidence type="ECO:0000256" key="1">
    <source>
        <dbReference type="ARBA" id="ARBA00004651"/>
    </source>
</evidence>
<comment type="similarity">
    <text evidence="2 12">Belongs to the SecG family.</text>
</comment>
<evidence type="ECO:0000256" key="13">
    <source>
        <dbReference type="SAM" id="MobiDB-lite"/>
    </source>
</evidence>
<comment type="caution">
    <text evidence="14">The sequence shown here is derived from an EMBL/GenBank/DDBJ whole genome shotgun (WGS) entry which is preliminary data.</text>
</comment>
<dbReference type="Pfam" id="PF03840">
    <property type="entry name" value="SecG"/>
    <property type="match status" value="1"/>
</dbReference>
<dbReference type="EMBL" id="JADHOK010000001">
    <property type="protein sequence ID" value="MBL6761072.1"/>
    <property type="molecule type" value="Genomic_DNA"/>
</dbReference>
<comment type="function">
    <text evidence="11 12">Involved in protein export. Participates in an early event of protein translocation.</text>
</comment>
<organism evidence="14 15">
    <name type="scientific">PS1 clade bacterium</name>
    <dbReference type="NCBI Taxonomy" id="2175152"/>
    <lineage>
        <taxon>Bacteria</taxon>
        <taxon>Pseudomonadati</taxon>
        <taxon>Pseudomonadota</taxon>
        <taxon>Alphaproteobacteria</taxon>
        <taxon>PS1 clade</taxon>
    </lineage>
</organism>
<dbReference type="GO" id="GO:0065002">
    <property type="term" value="P:intracellular protein transmembrane transport"/>
    <property type="evidence" value="ECO:0007669"/>
    <property type="project" value="TreeGrafter"/>
</dbReference>
<protein>
    <recommendedName>
        <fullName evidence="3 12">Protein-export membrane protein SecG</fullName>
    </recommendedName>
</protein>
<feature type="transmembrane region" description="Helical" evidence="12">
    <location>
        <begin position="51"/>
        <end position="70"/>
    </location>
</feature>
<name>A0A937HG70_9PROT</name>
<evidence type="ECO:0000256" key="10">
    <source>
        <dbReference type="ARBA" id="ARBA00023136"/>
    </source>
</evidence>